<evidence type="ECO:0000313" key="15">
    <source>
        <dbReference type="EMBL" id="RMC08156.1"/>
    </source>
</evidence>
<evidence type="ECO:0000256" key="4">
    <source>
        <dbReference type="ARBA" id="ARBA00022475"/>
    </source>
</evidence>
<evidence type="ECO:0000256" key="12">
    <source>
        <dbReference type="ARBA" id="ARBA00023288"/>
    </source>
</evidence>
<evidence type="ECO:0000256" key="1">
    <source>
        <dbReference type="ARBA" id="ARBA00004471"/>
    </source>
</evidence>
<evidence type="ECO:0000256" key="3">
    <source>
        <dbReference type="ARBA" id="ARBA00014712"/>
    </source>
</evidence>
<dbReference type="Pfam" id="PF01153">
    <property type="entry name" value="Glypican"/>
    <property type="match status" value="1"/>
</dbReference>
<dbReference type="GO" id="GO:1905475">
    <property type="term" value="P:regulation of protein localization to membrane"/>
    <property type="evidence" value="ECO:0007669"/>
    <property type="project" value="TreeGrafter"/>
</dbReference>
<name>A0A3M0K4P4_HIRRU</name>
<evidence type="ECO:0000256" key="2">
    <source>
        <dbReference type="ARBA" id="ARBA00010260"/>
    </source>
</evidence>
<evidence type="ECO:0000256" key="5">
    <source>
        <dbReference type="ARBA" id="ARBA00022622"/>
    </source>
</evidence>
<dbReference type="GO" id="GO:0005886">
    <property type="term" value="C:plasma membrane"/>
    <property type="evidence" value="ECO:0007669"/>
    <property type="project" value="UniProtKB-SubCell"/>
</dbReference>
<dbReference type="EMBL" id="QRBI01000118">
    <property type="protein sequence ID" value="RMC08156.1"/>
    <property type="molecule type" value="Genomic_DNA"/>
</dbReference>
<evidence type="ECO:0000313" key="16">
    <source>
        <dbReference type="Proteomes" id="UP000269221"/>
    </source>
</evidence>
<evidence type="ECO:0000256" key="11">
    <source>
        <dbReference type="ARBA" id="ARBA00023207"/>
    </source>
</evidence>
<dbReference type="GO" id="GO:0090263">
    <property type="term" value="P:positive regulation of canonical Wnt signaling pathway"/>
    <property type="evidence" value="ECO:0007669"/>
    <property type="project" value="TreeGrafter"/>
</dbReference>
<dbReference type="GO" id="GO:0005576">
    <property type="term" value="C:extracellular region"/>
    <property type="evidence" value="ECO:0007669"/>
    <property type="project" value="TreeGrafter"/>
</dbReference>
<dbReference type="PANTHER" id="PTHR10822">
    <property type="entry name" value="GLYPICAN"/>
    <property type="match status" value="1"/>
</dbReference>
<comment type="function">
    <text evidence="14">Cell surface proteoglycan.</text>
</comment>
<protein>
    <recommendedName>
        <fullName evidence="3">Glypican-3</fullName>
    </recommendedName>
</protein>
<keyword evidence="10" id="KW-0325">Glycoprotein</keyword>
<evidence type="ECO:0000256" key="13">
    <source>
        <dbReference type="RuleBase" id="RU003518"/>
    </source>
</evidence>
<keyword evidence="5 14" id="KW-0336">GPI-anchor</keyword>
<keyword evidence="12 14" id="KW-0449">Lipoprotein</keyword>
<evidence type="ECO:0000256" key="7">
    <source>
        <dbReference type="ARBA" id="ARBA00022974"/>
    </source>
</evidence>
<keyword evidence="11 14" id="KW-0357">Heparan sulfate</keyword>
<accession>A0A3M0K4P4</accession>
<dbReference type="GO" id="GO:0016477">
    <property type="term" value="P:cell migration"/>
    <property type="evidence" value="ECO:0007669"/>
    <property type="project" value="TreeGrafter"/>
</dbReference>
<evidence type="ECO:0000256" key="9">
    <source>
        <dbReference type="ARBA" id="ARBA00023157"/>
    </source>
</evidence>
<dbReference type="InterPro" id="IPR001863">
    <property type="entry name" value="Glypican"/>
</dbReference>
<dbReference type="AlphaFoldDB" id="A0A3M0K4P4"/>
<evidence type="ECO:0000256" key="10">
    <source>
        <dbReference type="ARBA" id="ARBA00023180"/>
    </source>
</evidence>
<dbReference type="STRING" id="333673.A0A3M0K4P4"/>
<keyword evidence="8 14" id="KW-0472">Membrane</keyword>
<keyword evidence="16" id="KW-1185">Reference proteome</keyword>
<comment type="caution">
    <text evidence="15">The sequence shown here is derived from an EMBL/GenBank/DDBJ whole genome shotgun (WGS) entry which is preliminary data.</text>
</comment>
<gene>
    <name evidence="15" type="ORF">DUI87_15190</name>
</gene>
<keyword evidence="7 14" id="KW-0654">Proteoglycan</keyword>
<proteinExistence type="inferred from homology"/>
<evidence type="ECO:0000256" key="14">
    <source>
        <dbReference type="RuleBase" id="RU003519"/>
    </source>
</evidence>
<keyword evidence="6" id="KW-0732">Signal</keyword>
<dbReference type="GO" id="GO:0098552">
    <property type="term" value="C:side of membrane"/>
    <property type="evidence" value="ECO:0007669"/>
    <property type="project" value="UniProtKB-KW"/>
</dbReference>
<dbReference type="Proteomes" id="UP000269221">
    <property type="component" value="Unassembled WGS sequence"/>
</dbReference>
<keyword evidence="9" id="KW-1015">Disulfide bond</keyword>
<dbReference type="PANTHER" id="PTHR10822:SF4">
    <property type="entry name" value="GLYPICAN-3"/>
    <property type="match status" value="1"/>
</dbReference>
<reference evidence="15 16" key="1">
    <citation type="submission" date="2018-07" db="EMBL/GenBank/DDBJ databases">
        <title>A high quality draft genome assembly of the barn swallow (H. rustica rustica).</title>
        <authorList>
            <person name="Formenti G."/>
            <person name="Chiara M."/>
            <person name="Poveda L."/>
            <person name="Francoijs K.-J."/>
            <person name="Bonisoli-Alquati A."/>
            <person name="Canova L."/>
            <person name="Gianfranceschi L."/>
            <person name="Horner D.S."/>
            <person name="Saino N."/>
        </authorList>
    </citation>
    <scope>NUCLEOTIDE SEQUENCE [LARGE SCALE GENOMIC DNA]</scope>
    <source>
        <strain evidence="15">Chelidonia</strain>
        <tissue evidence="15">Blood</tissue>
    </source>
</reference>
<comment type="subcellular location">
    <subcellularLocation>
        <location evidence="1">Cell membrane</location>
        <topology evidence="1">Lipid-anchor</topology>
        <topology evidence="1">GPI-anchor</topology>
        <orientation evidence="1">Extracellular side</orientation>
    </subcellularLocation>
</comment>
<dbReference type="GO" id="GO:0009986">
    <property type="term" value="C:cell surface"/>
    <property type="evidence" value="ECO:0007669"/>
    <property type="project" value="TreeGrafter"/>
</dbReference>
<keyword evidence="4" id="KW-1003">Cell membrane</keyword>
<sequence length="91" mass="10456">MVMQGCLAGVLEIHSLWEEYIGSLEGLTRGMHGIYDMEHVLLSLFSVVRDAVVHVQKNEGKLSTADENEPYYEDRISSIPIPVKRPWEYYD</sequence>
<evidence type="ECO:0000256" key="8">
    <source>
        <dbReference type="ARBA" id="ARBA00023136"/>
    </source>
</evidence>
<organism evidence="15 16">
    <name type="scientific">Hirundo rustica rustica</name>
    <dbReference type="NCBI Taxonomy" id="333673"/>
    <lineage>
        <taxon>Eukaryota</taxon>
        <taxon>Metazoa</taxon>
        <taxon>Chordata</taxon>
        <taxon>Craniata</taxon>
        <taxon>Vertebrata</taxon>
        <taxon>Euteleostomi</taxon>
        <taxon>Archelosauria</taxon>
        <taxon>Archosauria</taxon>
        <taxon>Dinosauria</taxon>
        <taxon>Saurischia</taxon>
        <taxon>Theropoda</taxon>
        <taxon>Coelurosauria</taxon>
        <taxon>Aves</taxon>
        <taxon>Neognathae</taxon>
        <taxon>Neoaves</taxon>
        <taxon>Telluraves</taxon>
        <taxon>Australaves</taxon>
        <taxon>Passeriformes</taxon>
        <taxon>Sylvioidea</taxon>
        <taxon>Hirundinidae</taxon>
        <taxon>Hirundo</taxon>
    </lineage>
</organism>
<evidence type="ECO:0000256" key="6">
    <source>
        <dbReference type="ARBA" id="ARBA00022729"/>
    </source>
</evidence>
<comment type="similarity">
    <text evidence="2 13">Belongs to the glypican family.</text>
</comment>